<feature type="domain" description="MCM C-terminal AAA(+) ATPase" evidence="17">
    <location>
        <begin position="697"/>
        <end position="903"/>
    </location>
</feature>
<keyword evidence="6" id="KW-0479">Metal-binding</keyword>
<feature type="compositionally biased region" description="Acidic residues" evidence="16">
    <location>
        <begin position="223"/>
        <end position="233"/>
    </location>
</feature>
<keyword evidence="5" id="KW-0235">DNA replication</keyword>
<evidence type="ECO:0000256" key="13">
    <source>
        <dbReference type="ARBA" id="ARBA00023125"/>
    </source>
</evidence>
<organism evidence="18 19">
    <name type="scientific">Discostella pseudostelligera</name>
    <dbReference type="NCBI Taxonomy" id="259834"/>
    <lineage>
        <taxon>Eukaryota</taxon>
        <taxon>Sar</taxon>
        <taxon>Stramenopiles</taxon>
        <taxon>Ochrophyta</taxon>
        <taxon>Bacillariophyta</taxon>
        <taxon>Coscinodiscophyceae</taxon>
        <taxon>Thalassiosirophycidae</taxon>
        <taxon>Stephanodiscales</taxon>
        <taxon>Stephanodiscaceae</taxon>
        <taxon>Discostella</taxon>
    </lineage>
</organism>
<dbReference type="SMART" id="SM00350">
    <property type="entry name" value="MCM"/>
    <property type="match status" value="1"/>
</dbReference>
<dbReference type="Proteomes" id="UP001530293">
    <property type="component" value="Unassembled WGS sequence"/>
</dbReference>
<feature type="compositionally biased region" description="Acidic residues" evidence="16">
    <location>
        <begin position="30"/>
        <end position="40"/>
    </location>
</feature>
<dbReference type="EC" id="3.6.4.12" evidence="3"/>
<evidence type="ECO:0000256" key="1">
    <source>
        <dbReference type="ARBA" id="ARBA00004123"/>
    </source>
</evidence>
<dbReference type="GO" id="GO:0003678">
    <property type="term" value="F:DNA helicase activity"/>
    <property type="evidence" value="ECO:0007669"/>
    <property type="project" value="UniProtKB-EC"/>
</dbReference>
<dbReference type="PRINTS" id="PR01657">
    <property type="entry name" value="MCMFAMILY"/>
</dbReference>
<dbReference type="InterPro" id="IPR059098">
    <property type="entry name" value="WHD_MCM2"/>
</dbReference>
<dbReference type="Gene3D" id="2.20.28.10">
    <property type="match status" value="1"/>
</dbReference>
<keyword evidence="14" id="KW-0539">Nucleus</keyword>
<evidence type="ECO:0000256" key="14">
    <source>
        <dbReference type="ARBA" id="ARBA00023242"/>
    </source>
</evidence>
<keyword evidence="8" id="KW-0863">Zinc-finger</keyword>
<evidence type="ECO:0000256" key="5">
    <source>
        <dbReference type="ARBA" id="ARBA00022705"/>
    </source>
</evidence>
<evidence type="ECO:0000256" key="11">
    <source>
        <dbReference type="ARBA" id="ARBA00022833"/>
    </source>
</evidence>
<evidence type="ECO:0000259" key="17">
    <source>
        <dbReference type="PROSITE" id="PS50051"/>
    </source>
</evidence>
<feature type="compositionally biased region" description="Low complexity" evidence="16">
    <location>
        <begin position="41"/>
        <end position="53"/>
    </location>
</feature>
<gene>
    <name evidence="18" type="ORF">ACHAWU_008853</name>
</gene>
<comment type="caution">
    <text evidence="18">The sequence shown here is derived from an EMBL/GenBank/DDBJ whole genome shotgun (WGS) entry which is preliminary data.</text>
</comment>
<evidence type="ECO:0000256" key="8">
    <source>
        <dbReference type="ARBA" id="ARBA00022771"/>
    </source>
</evidence>
<feature type="compositionally biased region" description="Acidic residues" evidence="16">
    <location>
        <begin position="54"/>
        <end position="66"/>
    </location>
</feature>
<dbReference type="PRINTS" id="PR01658">
    <property type="entry name" value="MCMPROTEIN2"/>
</dbReference>
<comment type="subcellular location">
    <subcellularLocation>
        <location evidence="1">Nucleus</location>
    </subcellularLocation>
</comment>
<feature type="region of interest" description="Disordered" evidence="16">
    <location>
        <begin position="309"/>
        <end position="352"/>
    </location>
</feature>
<dbReference type="InterPro" id="IPR008045">
    <property type="entry name" value="MCM2"/>
</dbReference>
<keyword evidence="7" id="KW-0547">Nucleotide-binding</keyword>
<dbReference type="InterPro" id="IPR033762">
    <property type="entry name" value="MCM_OB"/>
</dbReference>
<evidence type="ECO:0000256" key="7">
    <source>
        <dbReference type="ARBA" id="ARBA00022741"/>
    </source>
</evidence>
<dbReference type="GO" id="GO:0008270">
    <property type="term" value="F:zinc ion binding"/>
    <property type="evidence" value="ECO:0007669"/>
    <property type="project" value="UniProtKB-KW"/>
</dbReference>
<feature type="compositionally biased region" description="Gly residues" evidence="16">
    <location>
        <begin position="7"/>
        <end position="16"/>
    </location>
</feature>
<dbReference type="GO" id="GO:0003677">
    <property type="term" value="F:DNA binding"/>
    <property type="evidence" value="ECO:0007669"/>
    <property type="project" value="UniProtKB-KW"/>
</dbReference>
<evidence type="ECO:0000313" key="18">
    <source>
        <dbReference type="EMBL" id="KAL3769444.1"/>
    </source>
</evidence>
<evidence type="ECO:0000256" key="4">
    <source>
        <dbReference type="ARBA" id="ARBA00018925"/>
    </source>
</evidence>
<dbReference type="InterPro" id="IPR027925">
    <property type="entry name" value="MCM_N"/>
</dbReference>
<dbReference type="PROSITE" id="PS50051">
    <property type="entry name" value="MCM_2"/>
    <property type="match status" value="1"/>
</dbReference>
<keyword evidence="11" id="KW-0862">Zinc</keyword>
<keyword evidence="10" id="KW-0347">Helicase</keyword>
<dbReference type="PANTHER" id="PTHR11630:SF44">
    <property type="entry name" value="DNA REPLICATION LICENSING FACTOR MCM2"/>
    <property type="match status" value="1"/>
</dbReference>
<keyword evidence="12" id="KW-0067">ATP-binding</keyword>
<dbReference type="FunFam" id="3.40.50.300:FF:000138">
    <property type="entry name" value="DNA helicase"/>
    <property type="match status" value="1"/>
</dbReference>
<dbReference type="Pfam" id="PF17855">
    <property type="entry name" value="MCM_lid"/>
    <property type="match status" value="1"/>
</dbReference>
<evidence type="ECO:0000256" key="2">
    <source>
        <dbReference type="ARBA" id="ARBA00008010"/>
    </source>
</evidence>
<protein>
    <recommendedName>
        <fullName evidence="4">DNA replication licensing factor MCM2</fullName>
        <ecNumber evidence="3">3.6.4.12</ecNumber>
    </recommendedName>
</protein>
<dbReference type="InterPro" id="IPR041562">
    <property type="entry name" value="MCM_lid"/>
</dbReference>
<dbReference type="SUPFAM" id="SSF50249">
    <property type="entry name" value="Nucleic acid-binding proteins"/>
    <property type="match status" value="1"/>
</dbReference>
<evidence type="ECO:0000256" key="12">
    <source>
        <dbReference type="ARBA" id="ARBA00022840"/>
    </source>
</evidence>
<evidence type="ECO:0000256" key="16">
    <source>
        <dbReference type="SAM" id="MobiDB-lite"/>
    </source>
</evidence>
<dbReference type="InterPro" id="IPR018525">
    <property type="entry name" value="MCM_CS"/>
</dbReference>
<accession>A0ABD3MZX6</accession>
<keyword evidence="19" id="KW-1185">Reference proteome</keyword>
<dbReference type="InterPro" id="IPR001208">
    <property type="entry name" value="MCM_dom"/>
</dbReference>
<comment type="similarity">
    <text evidence="2">Belongs to the MCM family.</text>
</comment>
<evidence type="ECO:0000256" key="6">
    <source>
        <dbReference type="ARBA" id="ARBA00022723"/>
    </source>
</evidence>
<dbReference type="GO" id="GO:0006260">
    <property type="term" value="P:DNA replication"/>
    <property type="evidence" value="ECO:0007669"/>
    <property type="project" value="UniProtKB-KW"/>
</dbReference>
<feature type="region of interest" description="Disordered" evidence="16">
    <location>
        <begin position="550"/>
        <end position="573"/>
    </location>
</feature>
<dbReference type="GO" id="GO:0016787">
    <property type="term" value="F:hydrolase activity"/>
    <property type="evidence" value="ECO:0007669"/>
    <property type="project" value="UniProtKB-KW"/>
</dbReference>
<dbReference type="InterPro" id="IPR012340">
    <property type="entry name" value="NA-bd_OB-fold"/>
</dbReference>
<dbReference type="Gene3D" id="2.40.50.140">
    <property type="entry name" value="Nucleic acid-binding proteins"/>
    <property type="match status" value="1"/>
</dbReference>
<sequence length="1138" mass="127748">MATNPDQGGGGEGPTGPSGETPKRRRIVNEDDEEDDDDNEMAPAADAPAAAGGNDDDNDDDDDEEEELRRRRQRLEARSADRRRQRRLQAEAAELREASFPGDEFYMGEEMQEVPDRNILEDDAMDAEAPSSAAGRRGNDDVDEDDIDNFVENDGEGDDDDYDTDGDYVDDMMMGGGEDEAAAAVLFGNRDNNRRRRGGGGGRGRGGAAGRGRGRGGRRRNDEEEEDEGEDLLENAHKDYQAIAALDTYGREGIDDRDYGAMDADERAAAEAILEERDRERRKLARSGGRARGFYGALEEQMMEIEEDVEERRRRRGLFEGRGMDDGDDGQDGEDDRDRMMEEDEDDDNFEEQEEVNLEAFDIPLREWIAQDKTRREIQRKFRVFLSTFREGEEELNNLLEEEGADEAEVKRRKRLMAQTPPTYEERIRHMCSANKAALEVSYLHLVQTQPTLALWISEAPRDVLDVLNEAATRHTLRLFPSYHTIRDEIHVRVSDVPLVDSLRDLRRINLDGLVKVSGVITRRSGVFPQLKLAYYDCIKCKFTTGPYRIEDSSSHSSGPEGNGRDVSDLHSPTMCPECESEGPFRLNSSRSRFRNYQRVNLQERPGSVPPGRVPRTKEVVFLDDLVDLARPGEEVEVTGIFCSSYDYHLTQRSGFPVFQTYVLANHIRKKEDASSASNLSEADRKLILELAADPNIGKRIVQSIAPSIYGLEHVKMALAMALFGAVPKNIDDKHRIRGDVNVLILGDPGTAKSQMLKYAEATAPRAVYSTGKGASAVGLTANVHKDPLTKEWTLEGGALVLADRGVCLIDEFDKMNEQDRTSIHEAMEQQSISVSKAGIITSLQARCSVIAAANPIGGRYDSSCTLAENVELTDPILQRFDCLCVLQDVVDPVSDERLASFVTESHMMSIPTSDVVRGAALAPERSRLESADGVDSGDLIPQALLRKYIQYARANCRPALRGGTFDQEKIASLYVQLRKESTASGGVPIAVRHIESIMRMAEAHAKMHLRDYVRDDDMDASVKMMLESFISAQKFSVRRSLRRSFAKFMSSGEDRVHLLLHILQDMMRNEAMYQTIRQRQLKNAEVMPEVLEVPLEEFESRARDRRIYDVADFCKGQAFEDAGYTLDMRRRVIVRNS</sequence>
<keyword evidence="9" id="KW-0378">Hydrolase</keyword>
<evidence type="ECO:0000256" key="15">
    <source>
        <dbReference type="ARBA" id="ARBA00023306"/>
    </source>
</evidence>
<evidence type="ECO:0000313" key="19">
    <source>
        <dbReference type="Proteomes" id="UP001530293"/>
    </source>
</evidence>
<evidence type="ECO:0000256" key="9">
    <source>
        <dbReference type="ARBA" id="ARBA00022801"/>
    </source>
</evidence>
<feature type="compositionally biased region" description="Acidic residues" evidence="16">
    <location>
        <begin position="141"/>
        <end position="170"/>
    </location>
</feature>
<dbReference type="SUPFAM" id="SSF52540">
    <property type="entry name" value="P-loop containing nucleoside triphosphate hydrolases"/>
    <property type="match status" value="1"/>
</dbReference>
<dbReference type="InterPro" id="IPR031327">
    <property type="entry name" value="MCM"/>
</dbReference>
<reference evidence="18 19" key="1">
    <citation type="submission" date="2024-10" db="EMBL/GenBank/DDBJ databases">
        <title>Updated reference genomes for cyclostephanoid diatoms.</title>
        <authorList>
            <person name="Roberts W.R."/>
            <person name="Alverson A.J."/>
        </authorList>
    </citation>
    <scope>NUCLEOTIDE SEQUENCE [LARGE SCALE GENOMIC DNA]</scope>
    <source>
        <strain evidence="18 19">AJA232-27</strain>
    </source>
</reference>
<dbReference type="PROSITE" id="PS00847">
    <property type="entry name" value="MCM_1"/>
    <property type="match status" value="1"/>
</dbReference>
<dbReference type="GO" id="GO:0005524">
    <property type="term" value="F:ATP binding"/>
    <property type="evidence" value="ECO:0007669"/>
    <property type="project" value="UniProtKB-KW"/>
</dbReference>
<dbReference type="GO" id="GO:0005634">
    <property type="term" value="C:nucleus"/>
    <property type="evidence" value="ECO:0007669"/>
    <property type="project" value="UniProtKB-SubCell"/>
</dbReference>
<dbReference type="PANTHER" id="PTHR11630">
    <property type="entry name" value="DNA REPLICATION LICENSING FACTOR MCM FAMILY MEMBER"/>
    <property type="match status" value="1"/>
</dbReference>
<feature type="region of interest" description="Disordered" evidence="16">
    <location>
        <begin position="1"/>
        <end position="236"/>
    </location>
</feature>
<dbReference type="Pfam" id="PF12619">
    <property type="entry name" value="MCM2_N"/>
    <property type="match status" value="1"/>
</dbReference>
<dbReference type="InterPro" id="IPR027417">
    <property type="entry name" value="P-loop_NTPase"/>
</dbReference>
<feature type="compositionally biased region" description="Gly residues" evidence="16">
    <location>
        <begin position="199"/>
        <end position="211"/>
    </location>
</feature>
<keyword evidence="15" id="KW-0131">Cell cycle</keyword>
<evidence type="ECO:0000256" key="10">
    <source>
        <dbReference type="ARBA" id="ARBA00022806"/>
    </source>
</evidence>
<dbReference type="EMBL" id="JALLBG020000055">
    <property type="protein sequence ID" value="KAL3769444.1"/>
    <property type="molecule type" value="Genomic_DNA"/>
</dbReference>
<dbReference type="Pfam" id="PF00493">
    <property type="entry name" value="MCM"/>
    <property type="match status" value="1"/>
</dbReference>
<evidence type="ECO:0000256" key="3">
    <source>
        <dbReference type="ARBA" id="ARBA00012551"/>
    </source>
</evidence>
<name>A0ABD3MZX6_9STRA</name>
<feature type="compositionally biased region" description="Acidic residues" evidence="16">
    <location>
        <begin position="326"/>
        <end position="352"/>
    </location>
</feature>
<keyword evidence="13" id="KW-0238">DNA-binding</keyword>
<dbReference type="Pfam" id="PF17207">
    <property type="entry name" value="MCM_OB"/>
    <property type="match status" value="1"/>
</dbReference>
<dbReference type="Gene3D" id="3.40.50.300">
    <property type="entry name" value="P-loop containing nucleotide triphosphate hydrolases"/>
    <property type="match status" value="1"/>
</dbReference>
<proteinExistence type="inferred from homology"/>
<dbReference type="Gene3D" id="3.30.1640.10">
    <property type="entry name" value="mini-chromosome maintenance (MCM) complex, chain A, domain 1"/>
    <property type="match status" value="1"/>
</dbReference>
<dbReference type="Pfam" id="PF23669">
    <property type="entry name" value="WHD_MCM2"/>
    <property type="match status" value="1"/>
</dbReference>
<dbReference type="Pfam" id="PF14551">
    <property type="entry name" value="MCM_N"/>
    <property type="match status" value="1"/>
</dbReference>
<dbReference type="AlphaFoldDB" id="A0ABD3MZX6"/>